<evidence type="ECO:0000256" key="1">
    <source>
        <dbReference type="SAM" id="Phobius"/>
    </source>
</evidence>
<dbReference type="InterPro" id="IPR025743">
    <property type="entry name" value="TssM1_N"/>
</dbReference>
<evidence type="ECO:0000259" key="5">
    <source>
        <dbReference type="Pfam" id="PF21070"/>
    </source>
</evidence>
<feature type="domain" description="Type VI secretion system component TssM1 helical" evidence="5">
    <location>
        <begin position="928"/>
        <end position="1025"/>
    </location>
</feature>
<feature type="domain" description="IcmF-related" evidence="3">
    <location>
        <begin position="491"/>
        <end position="780"/>
    </location>
</feature>
<evidence type="ECO:0000313" key="6">
    <source>
        <dbReference type="EMBL" id="WLH12956.1"/>
    </source>
</evidence>
<dbReference type="InterPro" id="IPR027417">
    <property type="entry name" value="P-loop_NTPase"/>
</dbReference>
<dbReference type="NCBIfam" id="TIGR03348">
    <property type="entry name" value="VI_IcmF"/>
    <property type="match status" value="1"/>
</dbReference>
<dbReference type="Pfam" id="PF06744">
    <property type="entry name" value="IcmF_C"/>
    <property type="match status" value="1"/>
</dbReference>
<reference evidence="6 7" key="1">
    <citation type="submission" date="2023-02" db="EMBL/GenBank/DDBJ databases">
        <title>Evolution of Hrp T3SS in non-pathogenic Pseudomonas fluorescens.</title>
        <authorList>
            <person name="Liao K."/>
            <person name="Wei H."/>
            <person name="Gu Y."/>
        </authorList>
    </citation>
    <scope>NUCLEOTIDE SEQUENCE [LARGE SCALE GENOMIC DNA]</scope>
    <source>
        <strain evidence="6 7">FP205</strain>
    </source>
</reference>
<feature type="transmembrane region" description="Helical" evidence="1">
    <location>
        <begin position="50"/>
        <end position="69"/>
    </location>
</feature>
<dbReference type="Proteomes" id="UP001230339">
    <property type="component" value="Chromosome"/>
</dbReference>
<dbReference type="Gene3D" id="3.40.50.300">
    <property type="entry name" value="P-loop containing nucleotide triphosphate hydrolases"/>
    <property type="match status" value="1"/>
</dbReference>
<feature type="transmembrane region" description="Helical" evidence="1">
    <location>
        <begin position="16"/>
        <end position="38"/>
    </location>
</feature>
<dbReference type="SUPFAM" id="SSF52540">
    <property type="entry name" value="P-loop containing nucleoside triphosphate hydrolases"/>
    <property type="match status" value="1"/>
</dbReference>
<evidence type="ECO:0000259" key="4">
    <source>
        <dbReference type="Pfam" id="PF14331"/>
    </source>
</evidence>
<organism evidence="6 7">
    <name type="scientific">Pseudomonas hefeiensis</name>
    <dbReference type="NCBI Taxonomy" id="2738125"/>
    <lineage>
        <taxon>Bacteria</taxon>
        <taxon>Pseudomonadati</taxon>
        <taxon>Pseudomonadota</taxon>
        <taxon>Gammaproteobacteria</taxon>
        <taxon>Pseudomonadales</taxon>
        <taxon>Pseudomonadaceae</taxon>
        <taxon>Pseudomonas</taxon>
    </lineage>
</organism>
<feature type="domain" description="Type VI secretion system IcmF C-terminal" evidence="2">
    <location>
        <begin position="1034"/>
        <end position="1139"/>
    </location>
</feature>
<gene>
    <name evidence="6" type="primary">tssM</name>
    <name evidence="6" type="ORF">PSH57_00885</name>
</gene>
<name>A0ABY9GBK6_9PSED</name>
<dbReference type="EMBL" id="CP117449">
    <property type="protein sequence ID" value="WLH12956.1"/>
    <property type="molecule type" value="Genomic_DNA"/>
</dbReference>
<accession>A0ABY9GBK6</accession>
<keyword evidence="7" id="KW-1185">Reference proteome</keyword>
<proteinExistence type="predicted"/>
<dbReference type="InterPro" id="IPR017731">
    <property type="entry name" value="TssM1-like"/>
</dbReference>
<dbReference type="Pfam" id="PF21070">
    <property type="entry name" value="IcmF_helical"/>
    <property type="match status" value="1"/>
</dbReference>
<keyword evidence="1" id="KW-0472">Membrane</keyword>
<evidence type="ECO:0000259" key="2">
    <source>
        <dbReference type="Pfam" id="PF06744"/>
    </source>
</evidence>
<dbReference type="CDD" id="cd00882">
    <property type="entry name" value="Ras_like_GTPase"/>
    <property type="match status" value="1"/>
</dbReference>
<dbReference type="RefSeq" id="WP_305387273.1">
    <property type="nucleotide sequence ID" value="NZ_CP117426.1"/>
</dbReference>
<keyword evidence="1" id="KW-1133">Transmembrane helix</keyword>
<dbReference type="InterPro" id="IPR048677">
    <property type="entry name" value="TssM1_hel"/>
</dbReference>
<dbReference type="Pfam" id="PF14331">
    <property type="entry name" value="IcmF-related_N"/>
    <property type="match status" value="1"/>
</dbReference>
<dbReference type="Pfam" id="PF06761">
    <property type="entry name" value="IcmF-related"/>
    <property type="match status" value="1"/>
</dbReference>
<evidence type="ECO:0000313" key="7">
    <source>
        <dbReference type="Proteomes" id="UP001230339"/>
    </source>
</evidence>
<evidence type="ECO:0000259" key="3">
    <source>
        <dbReference type="Pfam" id="PF06761"/>
    </source>
</evidence>
<dbReference type="InterPro" id="IPR053156">
    <property type="entry name" value="T6SS_TssM-like"/>
</dbReference>
<dbReference type="InterPro" id="IPR009612">
    <property type="entry name" value="IcmF-rel"/>
</dbReference>
<protein>
    <submittedName>
        <fullName evidence="6">Type VI secretion system membrane subunit TssM</fullName>
    </submittedName>
</protein>
<dbReference type="PANTHER" id="PTHR36153:SF1">
    <property type="entry name" value="TYPE VI SECRETION SYSTEM COMPONENT TSSM1"/>
    <property type="match status" value="1"/>
</dbReference>
<dbReference type="PANTHER" id="PTHR36153">
    <property type="entry name" value="INNER MEMBRANE PROTEIN-RELATED"/>
    <property type="match status" value="1"/>
</dbReference>
<feature type="domain" description="Type VI secretion system component TssM1 N-terminal" evidence="4">
    <location>
        <begin position="198"/>
        <end position="442"/>
    </location>
</feature>
<feature type="transmembrane region" description="Helical" evidence="1">
    <location>
        <begin position="438"/>
        <end position="455"/>
    </location>
</feature>
<sequence length="1159" mass="131250">MKLFFRKAGACVRRTWVWTLLLVFCAGLLVWLVGPLLAVNDYKFWSTPTARLLSISILLLGWGLGMVFVNGRAGATMNTKEVASERDSIRRQTRIDEERRELRSRFAQALRTLKASSLYPGRGGPWRNELPWYLLMGSPASGKTSLLDCSGLEFPINRHEQKPMADTSAIRSCDWYFAEGAVLIDTPGRYLSQEDSDVDGSAWAALLELLRKRRRGRPLNGLLMVVPSDVLLQAREDEVATLACQIRGRLHEVRSRLHINVPIYLVLSKADSVPGFNEFFDSLTREESDQVLGASFNQDQRGNDMAVLQAEFEALLHRLNGQVLMRMHQERDTRRRSQILDFPHQLGLIGTRLRLLVDLAFTTDNCRLRGFYLTCACSPAFSMDSAVPVNASFRSAGVASGGRSRFIRHLLSRVIFPEADLAGLDQRERRRIHWGQRALYLGALAVLGVFGLLWANGFSANHERLESLRTLAQRWDQQRSALVAGDDSMLKSLDIRYEATRVFPHGGEVPLYERVGLYQGQASNPTVVGAYERELQAHLLPRVAQMLEAHIRGNLNNREHLLNSLRAYLMLNLQERRDTAWLKDRLASDWSLRYAGNTAAQNGLNAHFQRLLDQPFTYLLDEPLVASAREALRRESLASVVYRMLREKASHLPQYRLSQHMGPQGALLVGTDHVIPGFYTRQGYERYFSVQGTTLVIELLRDNWVLGEGASLSGMDMRRLMIELEQLYFSDYADQWSEAVGQVALHSISDMGEGAEQLAGLTSAHSPILRMLVQVREHTQILSVAERIDDEQQTVGNGGNTIAHIVAITEKTAGALADNLPDTAQKSLRRRFEPLHRLLDLDESPLHDLTQVLQALDEVQLQLANLVRAGAPEQAAFELAKRRMGGQRDALSNLRSASARLPRPISEWFQVLAEDSWRLVLNDSYRYLNLRYQSELYSFYGKAINKRYPFSAHSASDVAINDFREFFKDQGVVDRFFESYMRPFVSGHPGLYRLRSIDGQSLPVSRAYLDQMAAANTIRRSFFAENPAEPQVQFKLEPYTLDPAVSRSEFRFGDKTLEYRHGPILPVTFTWPSDAQDGRTALVLDKMVGRGVGIEKNMGPWSLFRLFDLMQTEYLTGRDVRVLKADLGGLRANYLLTSQRTPNPFDMSVLRTFRMPVQL</sequence>
<dbReference type="InterPro" id="IPR010623">
    <property type="entry name" value="IcmF_C"/>
</dbReference>
<keyword evidence="1" id="KW-0812">Transmembrane</keyword>